<name>A0A2N3V588_9NOCA</name>
<accession>A0A2N3V588</accession>
<dbReference type="Proteomes" id="UP000233766">
    <property type="component" value="Unassembled WGS sequence"/>
</dbReference>
<proteinExistence type="predicted"/>
<sequence length="101" mass="10538">MSTFDFDPDRVRALGTSFDTAAYTVFAADVDGDIDLLQADLAGALTTSMCQMVSGLAREALRTVQTDLLNVSAVTLHAVSEVTGKDETIAAGIARAGEGVR</sequence>
<dbReference type="RefSeq" id="WP_143876234.1">
    <property type="nucleotide sequence ID" value="NZ_PJMW01000003.1"/>
</dbReference>
<reference evidence="1 2" key="1">
    <citation type="submission" date="2017-12" db="EMBL/GenBank/DDBJ databases">
        <title>Sequencing the genomes of 1000 Actinobacteria strains.</title>
        <authorList>
            <person name="Klenk H.-P."/>
        </authorList>
    </citation>
    <scope>NUCLEOTIDE SEQUENCE [LARGE SCALE GENOMIC DNA]</scope>
    <source>
        <strain evidence="1 2">DSM 44489</strain>
    </source>
</reference>
<comment type="caution">
    <text evidence="1">The sequence shown here is derived from an EMBL/GenBank/DDBJ whole genome shotgun (WGS) entry which is preliminary data.</text>
</comment>
<keyword evidence="2" id="KW-1185">Reference proteome</keyword>
<organism evidence="1 2">
    <name type="scientific">Nocardia fluminea</name>
    <dbReference type="NCBI Taxonomy" id="134984"/>
    <lineage>
        <taxon>Bacteria</taxon>
        <taxon>Bacillati</taxon>
        <taxon>Actinomycetota</taxon>
        <taxon>Actinomycetes</taxon>
        <taxon>Mycobacteriales</taxon>
        <taxon>Nocardiaceae</taxon>
        <taxon>Nocardia</taxon>
    </lineage>
</organism>
<evidence type="ECO:0000313" key="1">
    <source>
        <dbReference type="EMBL" id="PKV76797.1"/>
    </source>
</evidence>
<evidence type="ECO:0000313" key="2">
    <source>
        <dbReference type="Proteomes" id="UP000233766"/>
    </source>
</evidence>
<dbReference type="AlphaFoldDB" id="A0A2N3V588"/>
<dbReference type="EMBL" id="PJMW01000003">
    <property type="protein sequence ID" value="PKV76797.1"/>
    <property type="molecule type" value="Genomic_DNA"/>
</dbReference>
<protein>
    <submittedName>
        <fullName evidence="1">Uncharacterized protein</fullName>
    </submittedName>
</protein>
<gene>
    <name evidence="1" type="ORF">ATK86_7200</name>
</gene>